<dbReference type="Gene3D" id="3.40.1440.10">
    <property type="entry name" value="GIY-YIG endonuclease"/>
    <property type="match status" value="1"/>
</dbReference>
<evidence type="ECO:0000259" key="2">
    <source>
        <dbReference type="PROSITE" id="PS50164"/>
    </source>
</evidence>
<accession>A0A1J4TNL9</accession>
<dbReference type="SUPFAM" id="SSF82771">
    <property type="entry name" value="GIY-YIG endonuclease"/>
    <property type="match status" value="1"/>
</dbReference>
<name>A0A1J4TNL9_9BACT</name>
<proteinExistence type="inferred from homology"/>
<dbReference type="InterPro" id="IPR035901">
    <property type="entry name" value="GIY-YIG_endonuc_sf"/>
</dbReference>
<evidence type="ECO:0000256" key="1">
    <source>
        <dbReference type="ARBA" id="ARBA00007435"/>
    </source>
</evidence>
<dbReference type="AlphaFoldDB" id="A0A1J4TNL9"/>
<comment type="caution">
    <text evidence="3">The sequence shown here is derived from an EMBL/GenBank/DDBJ whole genome shotgun (WGS) entry which is preliminary data.</text>
</comment>
<dbReference type="InterPro" id="IPR000305">
    <property type="entry name" value="GIY-YIG_endonuc"/>
</dbReference>
<dbReference type="PROSITE" id="PS50164">
    <property type="entry name" value="GIY_YIG"/>
    <property type="match status" value="1"/>
</dbReference>
<sequence length="82" mass="9938">MIWFLYLAICNDKSIYTGIKTNLKRRENEHNSDNKLGAKSLRNKRPIKIVYNEEYNTLSQARKREIEIKKWDRENKIKLILQ</sequence>
<dbReference type="PANTHER" id="PTHR34477:SF1">
    <property type="entry name" value="UPF0213 PROTEIN YHBQ"/>
    <property type="match status" value="1"/>
</dbReference>
<evidence type="ECO:0000313" key="4">
    <source>
        <dbReference type="Proteomes" id="UP000183120"/>
    </source>
</evidence>
<dbReference type="CDD" id="cd10456">
    <property type="entry name" value="GIY-YIG_UPF0213"/>
    <property type="match status" value="1"/>
</dbReference>
<dbReference type="EMBL" id="MNUY01000051">
    <property type="protein sequence ID" value="OIO13756.1"/>
    <property type="molecule type" value="Genomic_DNA"/>
</dbReference>
<reference evidence="3 4" key="1">
    <citation type="journal article" date="2016" name="Environ. Microbiol.">
        <title>Genomic resolution of a cold subsurface aquifer community provides metabolic insights for novel microbes adapted to high CO concentrations.</title>
        <authorList>
            <person name="Probst A.J."/>
            <person name="Castelle C.J."/>
            <person name="Singh A."/>
            <person name="Brown C.T."/>
            <person name="Anantharaman K."/>
            <person name="Sharon I."/>
            <person name="Hug L.A."/>
            <person name="Burstein D."/>
            <person name="Emerson J.B."/>
            <person name="Thomas B.C."/>
            <person name="Banfield J.F."/>
        </authorList>
    </citation>
    <scope>NUCLEOTIDE SEQUENCE [LARGE SCALE GENOMIC DNA]</scope>
    <source>
        <strain evidence="3">CG1_02_37_22</strain>
    </source>
</reference>
<feature type="domain" description="GIY-YIG" evidence="2">
    <location>
        <begin position="1"/>
        <end position="78"/>
    </location>
</feature>
<protein>
    <recommendedName>
        <fullName evidence="2">GIY-YIG domain-containing protein</fullName>
    </recommendedName>
</protein>
<evidence type="ECO:0000313" key="3">
    <source>
        <dbReference type="EMBL" id="OIO13756.1"/>
    </source>
</evidence>
<dbReference type="InterPro" id="IPR050190">
    <property type="entry name" value="UPF0213_domain"/>
</dbReference>
<gene>
    <name evidence="3" type="ORF">AUJ73_03345</name>
</gene>
<dbReference type="PANTHER" id="PTHR34477">
    <property type="entry name" value="UPF0213 PROTEIN YHBQ"/>
    <property type="match status" value="1"/>
</dbReference>
<organism evidence="3 4">
    <name type="scientific">Candidatus Gottesmanbacteria bacterium CG1_02_37_22</name>
    <dbReference type="NCBI Taxonomy" id="1805209"/>
    <lineage>
        <taxon>Bacteria</taxon>
        <taxon>Candidatus Gottesmaniibacteriota</taxon>
    </lineage>
</organism>
<comment type="similarity">
    <text evidence="1">Belongs to the UPF0213 family.</text>
</comment>
<dbReference type="Pfam" id="PF01541">
    <property type="entry name" value="GIY-YIG"/>
    <property type="match status" value="1"/>
</dbReference>
<dbReference type="STRING" id="1805209.AUJ73_03345"/>
<dbReference type="Proteomes" id="UP000183120">
    <property type="component" value="Unassembled WGS sequence"/>
</dbReference>